<dbReference type="OrthoDB" id="250649at2759"/>
<comment type="caution">
    <text evidence="2">The sequence shown here is derived from an EMBL/GenBank/DDBJ whole genome shotgun (WGS) entry which is preliminary data.</text>
</comment>
<evidence type="ECO:0000313" key="2">
    <source>
        <dbReference type="EMBL" id="RNF03610.1"/>
    </source>
</evidence>
<dbReference type="EMBL" id="MKGL01000189">
    <property type="protein sequence ID" value="RNF03610.1"/>
    <property type="molecule type" value="Genomic_DNA"/>
</dbReference>
<organism evidence="2 3">
    <name type="scientific">Trypanosoma rangeli</name>
    <dbReference type="NCBI Taxonomy" id="5698"/>
    <lineage>
        <taxon>Eukaryota</taxon>
        <taxon>Discoba</taxon>
        <taxon>Euglenozoa</taxon>
        <taxon>Kinetoplastea</taxon>
        <taxon>Metakinetoplastina</taxon>
        <taxon>Trypanosomatida</taxon>
        <taxon>Trypanosomatidae</taxon>
        <taxon>Trypanosoma</taxon>
        <taxon>Herpetosoma</taxon>
    </lineage>
</organism>
<evidence type="ECO:0000256" key="1">
    <source>
        <dbReference type="SAM" id="MobiDB-lite"/>
    </source>
</evidence>
<keyword evidence="2" id="KW-0378">Hydrolase</keyword>
<feature type="region of interest" description="Disordered" evidence="1">
    <location>
        <begin position="14"/>
        <end position="35"/>
    </location>
</feature>
<gene>
    <name evidence="2" type="ORF">TraAM80_05652</name>
</gene>
<dbReference type="RefSeq" id="XP_029237615.1">
    <property type="nucleotide sequence ID" value="XM_029382525.1"/>
</dbReference>
<protein>
    <submittedName>
        <fullName evidence="2">Ubiquitin hydrolase</fullName>
    </submittedName>
</protein>
<evidence type="ECO:0000313" key="3">
    <source>
        <dbReference type="Proteomes" id="UP000283634"/>
    </source>
</evidence>
<keyword evidence="3" id="KW-1185">Reference proteome</keyword>
<dbReference type="Proteomes" id="UP000283634">
    <property type="component" value="Unassembled WGS sequence"/>
</dbReference>
<accession>A0A3R7MJH2</accession>
<sequence length="327" mass="35534">MVGLSSFGGFCSPSCESLPPSSRESRVGTAGAATTRRLRVAPVSPPTRRCNTAGGAGGPSRAFKGFVAMPPSLPMSAGAGAKGSRWCAAPSAPASLAFCALEELQQPPPACGMWGSGRREKADYGLQLAGGEPRVRDYAPRHAQLLSLEREQHRVATDRLHQRARGLWLKWKQEREAHVSTTLLLFKTQIDFCIMQEESARHALVAAEAEDSLNCMQRGRCGVAEKRRYKAVDAATRTAVFPADPHAKPRFLYAHDSDLLRALQRSEAYIVQLERHFEELGQYRIDPASFEPPCTHNSTCSEAAIGGTARDGTTSYAPLSPYIHTLT</sequence>
<dbReference type="GeneID" id="40329585"/>
<name>A0A3R7MJH2_TRYRA</name>
<reference evidence="2 3" key="1">
    <citation type="journal article" date="2018" name="BMC Genomics">
        <title>Genomic comparison of Trypanosoma conorhini and Trypanosoma rangeli to Trypanosoma cruzi strains of high and low virulence.</title>
        <authorList>
            <person name="Bradwell K.R."/>
            <person name="Koparde V.N."/>
            <person name="Matveyev A.V."/>
            <person name="Serrano M.G."/>
            <person name="Alves J.M."/>
            <person name="Parikh H."/>
            <person name="Huang B."/>
            <person name="Lee V."/>
            <person name="Espinosa-Alvarez O."/>
            <person name="Ortiz P.A."/>
            <person name="Costa-Martins A.G."/>
            <person name="Teixeira M.M."/>
            <person name="Buck G.A."/>
        </authorList>
    </citation>
    <scope>NUCLEOTIDE SEQUENCE [LARGE SCALE GENOMIC DNA]</scope>
    <source>
        <strain evidence="2 3">AM80</strain>
    </source>
</reference>
<dbReference type="GO" id="GO:0016787">
    <property type="term" value="F:hydrolase activity"/>
    <property type="evidence" value="ECO:0007669"/>
    <property type="project" value="UniProtKB-KW"/>
</dbReference>
<proteinExistence type="predicted"/>
<dbReference type="AlphaFoldDB" id="A0A3R7MJH2"/>